<dbReference type="Gene3D" id="3.40.1170.10">
    <property type="entry name" value="DNA repair protein MutS, domain I"/>
    <property type="match status" value="1"/>
</dbReference>
<comment type="function">
    <text evidence="8 9">This protein is involved in the repair of mismatches in DNA. It is possible that it carries out the mismatch recognition step. This protein has a weak ATPase activity.</text>
</comment>
<evidence type="ECO:0000256" key="9">
    <source>
        <dbReference type="HAMAP-Rule" id="MF_00096"/>
    </source>
</evidence>
<dbReference type="InterPro" id="IPR007695">
    <property type="entry name" value="DNA_mismatch_repair_MutS-lik_N"/>
</dbReference>
<keyword evidence="4 9" id="KW-0227">DNA damage</keyword>
<reference evidence="12 13" key="1">
    <citation type="submission" date="2015-10" db="EMBL/GenBank/DDBJ databases">
        <title>Candidatus Desulfofervidus auxilii, a hydrogenotrophic sulfate-reducing bacterium involved in the thermophilic anaerobic oxidation of methane.</title>
        <authorList>
            <person name="Krukenberg V."/>
            <person name="Richter M."/>
            <person name="Wegener G."/>
        </authorList>
    </citation>
    <scope>NUCLEOTIDE SEQUENCE [LARGE SCALE GENOMIC DNA]</scope>
    <source>
        <strain evidence="12 13">HS1</strain>
    </source>
</reference>
<evidence type="ECO:0000256" key="8">
    <source>
        <dbReference type="ARBA" id="ARBA00024647"/>
    </source>
</evidence>
<dbReference type="GO" id="GO:0003684">
    <property type="term" value="F:damaged DNA binding"/>
    <property type="evidence" value="ECO:0007669"/>
    <property type="project" value="UniProtKB-UniRule"/>
</dbReference>
<dbReference type="GO" id="GO:0005829">
    <property type="term" value="C:cytosol"/>
    <property type="evidence" value="ECO:0007669"/>
    <property type="project" value="TreeGrafter"/>
</dbReference>
<dbReference type="SMART" id="SM00533">
    <property type="entry name" value="MUTSd"/>
    <property type="match status" value="1"/>
</dbReference>
<dbReference type="InterPro" id="IPR016151">
    <property type="entry name" value="DNA_mismatch_repair_MutS_N"/>
</dbReference>
<evidence type="ECO:0000256" key="7">
    <source>
        <dbReference type="ARBA" id="ARBA00023204"/>
    </source>
</evidence>
<dbReference type="GO" id="GO:0030983">
    <property type="term" value="F:mismatched DNA binding"/>
    <property type="evidence" value="ECO:0007669"/>
    <property type="project" value="InterPro"/>
</dbReference>
<evidence type="ECO:0000313" key="12">
    <source>
        <dbReference type="EMBL" id="AMM41927.1"/>
    </source>
</evidence>
<dbReference type="Pfam" id="PF05190">
    <property type="entry name" value="MutS_IV"/>
    <property type="match status" value="1"/>
</dbReference>
<dbReference type="PROSITE" id="PS00486">
    <property type="entry name" value="DNA_MISMATCH_REPAIR_2"/>
    <property type="match status" value="1"/>
</dbReference>
<dbReference type="InterPro" id="IPR036678">
    <property type="entry name" value="MutS_con_dom_sf"/>
</dbReference>
<evidence type="ECO:0000256" key="6">
    <source>
        <dbReference type="ARBA" id="ARBA00023125"/>
    </source>
</evidence>
<dbReference type="InterPro" id="IPR007696">
    <property type="entry name" value="DNA_mismatch_repair_MutS_core"/>
</dbReference>
<dbReference type="GO" id="GO:0006298">
    <property type="term" value="P:mismatch repair"/>
    <property type="evidence" value="ECO:0007669"/>
    <property type="project" value="UniProtKB-UniRule"/>
</dbReference>
<evidence type="ECO:0000256" key="1">
    <source>
        <dbReference type="ARBA" id="ARBA00006271"/>
    </source>
</evidence>
<dbReference type="RefSeq" id="WP_066065201.1">
    <property type="nucleotide sequence ID" value="NZ_CP013015.1"/>
</dbReference>
<sequence length="855" mass="97151">MKNKTLTPAMRQYLEIKQQYPDAILFFRMGDFYEMFFEDAEIGSKILEIALTSRQKDVPEPVPMCGIPYHALSSYLPKLIKQGYKVAICEQVEDPKQARGIVRREVVQVITPGMILEPEYLETSKNNYLAAICSWGGGYGLAYLDISTGDFKATQFSSLDMLKEELNRLEPSELLAPKSLSLHFNPKHIVLASQPDEAILDLEQAQEILKSHFDIPSLGVLGLKDWPAAAISAAWILHYAEQGQKTILPHITRLQTYTLDEFMVLDSVTFTHLEVFRRWQGDKQWTLFNILNKTLTPMGGRLLRNMLLRPLKDVKAIKNRLTQVDAFVQTGLLRKAIREKLDKIGDLERINSRIVLGRAHARDLVALKNSLQMLPEVKQLLLSSPSMLHQQKGEQLDSLEDITQLISEGIVDEPPLSLKEGGLIKTGYHEGLDNLSKQTKEAKSWIANLEKKERERTGISNLKVGYNKIFGYYIEITKSQLKQVPEDYIRKQTLVNAERFVTPALKEYENFLLGAEEKRNALEYQLFIEIRERVAKASNRLLKVAAQLAEIDVMSALAEVAVQNNYVCPKIEEKDEIFIKEGRHPVVEQIKDTPFVPNDICLNEKERILIITGPNMAGKSTLIRQIAIIVLMAQIGSFVPAKEARIGIVDKLFTRVGASDALPEGRSTFMIEMEETARILHQATPKSLVILDEIGRGTSTFDGMSIAWAVVEYLHDLGGKGVKSLFATHYHELTELAQIKPKIRNYNVVVREWEGKIIFLYKLLPGGSSRSYGIEVARLAGLPPKVIERAFKILHMLENKEQERVDEERAQKYLQPFLFTPGHQKIVDRLRKLDPNRITPLQALTILHKFKNMIN</sequence>
<dbReference type="GO" id="GO:0005524">
    <property type="term" value="F:ATP binding"/>
    <property type="evidence" value="ECO:0007669"/>
    <property type="project" value="UniProtKB-UniRule"/>
</dbReference>
<dbReference type="EMBL" id="CP013015">
    <property type="protein sequence ID" value="AMM41927.1"/>
    <property type="molecule type" value="Genomic_DNA"/>
</dbReference>
<evidence type="ECO:0000256" key="3">
    <source>
        <dbReference type="ARBA" id="ARBA00022741"/>
    </source>
</evidence>
<keyword evidence="3 9" id="KW-0547">Nucleotide-binding</keyword>
<dbReference type="Pfam" id="PF05188">
    <property type="entry name" value="MutS_II"/>
    <property type="match status" value="1"/>
</dbReference>
<dbReference type="InterPro" id="IPR017261">
    <property type="entry name" value="DNA_mismatch_repair_MutS/MSH"/>
</dbReference>
<dbReference type="SUPFAM" id="SSF52540">
    <property type="entry name" value="P-loop containing nucleoside triphosphate hydrolases"/>
    <property type="match status" value="1"/>
</dbReference>
<dbReference type="HAMAP" id="MF_00096">
    <property type="entry name" value="MutS"/>
    <property type="match status" value="1"/>
</dbReference>
<dbReference type="SUPFAM" id="SSF48334">
    <property type="entry name" value="DNA repair protein MutS, domain III"/>
    <property type="match status" value="1"/>
</dbReference>
<dbReference type="Gene3D" id="1.10.1420.10">
    <property type="match status" value="2"/>
</dbReference>
<evidence type="ECO:0000256" key="4">
    <source>
        <dbReference type="ARBA" id="ARBA00022763"/>
    </source>
</evidence>
<protein>
    <recommendedName>
        <fullName evidence="2 9">DNA mismatch repair protein MutS</fullName>
    </recommendedName>
</protein>
<dbReference type="InterPro" id="IPR027417">
    <property type="entry name" value="P-loop_NTPase"/>
</dbReference>
<keyword evidence="7 9" id="KW-0234">DNA repair</keyword>
<dbReference type="Pfam" id="PF01624">
    <property type="entry name" value="MutS_I"/>
    <property type="match status" value="1"/>
</dbReference>
<proteinExistence type="inferred from homology"/>
<dbReference type="Gene3D" id="3.30.420.110">
    <property type="entry name" value="MutS, connector domain"/>
    <property type="match status" value="1"/>
</dbReference>
<organism evidence="12 13">
    <name type="scientific">Desulfofervidus auxilii</name>
    <dbReference type="NCBI Taxonomy" id="1621989"/>
    <lineage>
        <taxon>Bacteria</taxon>
        <taxon>Pseudomonadati</taxon>
        <taxon>Thermodesulfobacteriota</taxon>
        <taxon>Candidatus Desulfofervidia</taxon>
        <taxon>Candidatus Desulfofervidales</taxon>
        <taxon>Candidatus Desulfofervidaceae</taxon>
        <taxon>Candidatus Desulfofervidus</taxon>
    </lineage>
</organism>
<dbReference type="PIRSF" id="PIRSF037677">
    <property type="entry name" value="DNA_mis_repair_Msh6"/>
    <property type="match status" value="1"/>
</dbReference>
<dbReference type="Pfam" id="PF05192">
    <property type="entry name" value="MutS_III"/>
    <property type="match status" value="1"/>
</dbReference>
<evidence type="ECO:0000256" key="2">
    <source>
        <dbReference type="ARBA" id="ARBA00021982"/>
    </source>
</evidence>
<dbReference type="InterPro" id="IPR007860">
    <property type="entry name" value="DNA_mmatch_repair_MutS_con_dom"/>
</dbReference>
<gene>
    <name evidence="9" type="primary">mutS</name>
    <name evidence="12" type="ORF">HS1_002141</name>
</gene>
<dbReference type="Pfam" id="PF00488">
    <property type="entry name" value="MutS_V"/>
    <property type="match status" value="1"/>
</dbReference>
<dbReference type="AlphaFoldDB" id="A0A7U4QM81"/>
<evidence type="ECO:0000256" key="10">
    <source>
        <dbReference type="RuleBase" id="RU003756"/>
    </source>
</evidence>
<dbReference type="PANTHER" id="PTHR11361">
    <property type="entry name" value="DNA MISMATCH REPAIR PROTEIN MUTS FAMILY MEMBER"/>
    <property type="match status" value="1"/>
</dbReference>
<evidence type="ECO:0000256" key="5">
    <source>
        <dbReference type="ARBA" id="ARBA00022840"/>
    </source>
</evidence>
<dbReference type="FunFam" id="3.40.50.300:FF:000870">
    <property type="entry name" value="MutS protein homolog 4"/>
    <property type="match status" value="1"/>
</dbReference>
<dbReference type="SUPFAM" id="SSF55271">
    <property type="entry name" value="DNA repair protein MutS, domain I"/>
    <property type="match status" value="1"/>
</dbReference>
<dbReference type="InterPro" id="IPR045076">
    <property type="entry name" value="MutS"/>
</dbReference>
<dbReference type="FunFam" id="1.10.1420.10:FF:000007">
    <property type="entry name" value="DNA mismatch repair protein MutS"/>
    <property type="match status" value="1"/>
</dbReference>
<dbReference type="KEGG" id="daw:HS1_002141"/>
<evidence type="ECO:0000259" key="11">
    <source>
        <dbReference type="PROSITE" id="PS00486"/>
    </source>
</evidence>
<dbReference type="Proteomes" id="UP000070560">
    <property type="component" value="Chromosome"/>
</dbReference>
<dbReference type="NCBIfam" id="NF003810">
    <property type="entry name" value="PRK05399.1"/>
    <property type="match status" value="1"/>
</dbReference>
<dbReference type="FunFam" id="3.40.1170.10:FF:000001">
    <property type="entry name" value="DNA mismatch repair protein MutS"/>
    <property type="match status" value="1"/>
</dbReference>
<feature type="domain" description="DNA mismatch repair proteins mutS family" evidence="11">
    <location>
        <begin position="687"/>
        <end position="703"/>
    </location>
</feature>
<keyword evidence="6 9" id="KW-0238">DNA-binding</keyword>
<accession>A0A7U4QM81</accession>
<feature type="binding site" evidence="9">
    <location>
        <begin position="613"/>
        <end position="620"/>
    </location>
    <ligand>
        <name>ATP</name>
        <dbReference type="ChEBI" id="CHEBI:30616"/>
    </ligand>
</feature>
<dbReference type="SMART" id="SM00534">
    <property type="entry name" value="MUTSac"/>
    <property type="match status" value="1"/>
</dbReference>
<dbReference type="GO" id="GO:0140664">
    <property type="term" value="F:ATP-dependent DNA damage sensor activity"/>
    <property type="evidence" value="ECO:0007669"/>
    <property type="project" value="InterPro"/>
</dbReference>
<dbReference type="InterPro" id="IPR036187">
    <property type="entry name" value="DNA_mismatch_repair_MutS_sf"/>
</dbReference>
<dbReference type="OrthoDB" id="9802448at2"/>
<dbReference type="InterPro" id="IPR005748">
    <property type="entry name" value="DNA_mismatch_repair_MutS"/>
</dbReference>
<dbReference type="NCBIfam" id="TIGR01070">
    <property type="entry name" value="mutS1"/>
    <property type="match status" value="1"/>
</dbReference>
<dbReference type="SUPFAM" id="SSF53150">
    <property type="entry name" value="DNA repair protein MutS, domain II"/>
    <property type="match status" value="1"/>
</dbReference>
<dbReference type="Gene3D" id="3.40.50.300">
    <property type="entry name" value="P-loop containing nucleotide triphosphate hydrolases"/>
    <property type="match status" value="1"/>
</dbReference>
<dbReference type="InterPro" id="IPR000432">
    <property type="entry name" value="DNA_mismatch_repair_MutS_C"/>
</dbReference>
<dbReference type="InterPro" id="IPR007861">
    <property type="entry name" value="DNA_mismatch_repair_MutS_clamp"/>
</dbReference>
<comment type="similarity">
    <text evidence="1 9 10">Belongs to the DNA mismatch repair MutS family.</text>
</comment>
<keyword evidence="5 9" id="KW-0067">ATP-binding</keyword>
<evidence type="ECO:0000313" key="13">
    <source>
        <dbReference type="Proteomes" id="UP000070560"/>
    </source>
</evidence>
<dbReference type="PANTHER" id="PTHR11361:SF34">
    <property type="entry name" value="DNA MISMATCH REPAIR PROTEIN MSH1, MITOCHONDRIAL"/>
    <property type="match status" value="1"/>
</dbReference>
<name>A0A7U4QM81_DESA2</name>
<keyword evidence="13" id="KW-1185">Reference proteome</keyword>
<dbReference type="CDD" id="cd03284">
    <property type="entry name" value="ABC_MutS1"/>
    <property type="match status" value="1"/>
</dbReference>